<accession>A0A0L8M8P5</accession>
<evidence type="ECO:0000313" key="2">
    <source>
        <dbReference type="Proteomes" id="UP000037084"/>
    </source>
</evidence>
<gene>
    <name evidence="1" type="ORF">ADK75_25735</name>
</gene>
<reference evidence="2" key="1">
    <citation type="submission" date="2015-07" db="EMBL/GenBank/DDBJ databases">
        <authorList>
            <consortium name="Consortium for Microbial Forensics and Genomics (microFORGE)"/>
            <person name="Knight B.M."/>
            <person name="Roberts D.P."/>
            <person name="Lin D."/>
            <person name="Hari K."/>
            <person name="Fletcher J."/>
            <person name="Melcher U."/>
            <person name="Blagden T."/>
            <person name="Winegar R.A."/>
        </authorList>
    </citation>
    <scope>NUCLEOTIDE SEQUENCE [LARGE SCALE GENOMIC DNA]</scope>
    <source>
        <strain evidence="2">NRRL B-1447</strain>
    </source>
</reference>
<protein>
    <submittedName>
        <fullName evidence="1">Uncharacterized protein</fullName>
    </submittedName>
</protein>
<name>A0A0L8M8P5_STRVG</name>
<proteinExistence type="predicted"/>
<dbReference type="AlphaFoldDB" id="A0A0L8M8P5"/>
<organism evidence="1 2">
    <name type="scientific">Streptomyces virginiae</name>
    <name type="common">Streptomyces cinnamonensis</name>
    <dbReference type="NCBI Taxonomy" id="1961"/>
    <lineage>
        <taxon>Bacteria</taxon>
        <taxon>Bacillati</taxon>
        <taxon>Actinomycetota</taxon>
        <taxon>Actinomycetes</taxon>
        <taxon>Kitasatosporales</taxon>
        <taxon>Streptomycetaceae</taxon>
        <taxon>Streptomyces</taxon>
    </lineage>
</organism>
<dbReference type="PATRIC" id="fig|1961.12.peg.5759"/>
<comment type="caution">
    <text evidence="1">The sequence shown here is derived from an EMBL/GenBank/DDBJ whole genome shotgun (WGS) entry which is preliminary data.</text>
</comment>
<evidence type="ECO:0000313" key="1">
    <source>
        <dbReference type="EMBL" id="KOG46753.1"/>
    </source>
</evidence>
<dbReference type="Proteomes" id="UP000037084">
    <property type="component" value="Unassembled WGS sequence"/>
</dbReference>
<dbReference type="EMBL" id="LGUV01000346">
    <property type="protein sequence ID" value="KOG46753.1"/>
    <property type="molecule type" value="Genomic_DNA"/>
</dbReference>
<sequence length="72" mass="7905">MEPAEPLLVGARLVLTDPEAARWQTITLIRRASARPDLLLPFTPLGMSISAPVPAMTGTRLLDFSWFTSSRP</sequence>